<name>A0A067S903_GALM3</name>
<dbReference type="HOGENOM" id="CLU_1796622_0_0_1"/>
<dbReference type="Proteomes" id="UP000027222">
    <property type="component" value="Unassembled WGS sequence"/>
</dbReference>
<sequence length="144" mass="15882">MAVIRCEVRVVFWLNNIALFDSADLHRWFGKSYSEPERKYLSESSVEVANKKRGAKTYNELAPSNIRGLSFALLACEHCKSLNSGKRRGDALLEVVEWVEVIVVGCLSLQGEGMALSTSVAVNGDPDVLVCPEAVRRAKTLVVK</sequence>
<keyword evidence="2" id="KW-1185">Reference proteome</keyword>
<protein>
    <submittedName>
        <fullName evidence="1">Uncharacterized protein</fullName>
    </submittedName>
</protein>
<gene>
    <name evidence="1" type="ORF">GALMADRAFT_232144</name>
</gene>
<accession>A0A067S903</accession>
<dbReference type="EMBL" id="KL142416">
    <property type="protein sequence ID" value="KDR67316.1"/>
    <property type="molecule type" value="Genomic_DNA"/>
</dbReference>
<evidence type="ECO:0000313" key="1">
    <source>
        <dbReference type="EMBL" id="KDR67316.1"/>
    </source>
</evidence>
<evidence type="ECO:0000313" key="2">
    <source>
        <dbReference type="Proteomes" id="UP000027222"/>
    </source>
</evidence>
<reference evidence="2" key="1">
    <citation type="journal article" date="2014" name="Proc. Natl. Acad. Sci. U.S.A.">
        <title>Extensive sampling of basidiomycete genomes demonstrates inadequacy of the white-rot/brown-rot paradigm for wood decay fungi.</title>
        <authorList>
            <person name="Riley R."/>
            <person name="Salamov A.A."/>
            <person name="Brown D.W."/>
            <person name="Nagy L.G."/>
            <person name="Floudas D."/>
            <person name="Held B.W."/>
            <person name="Levasseur A."/>
            <person name="Lombard V."/>
            <person name="Morin E."/>
            <person name="Otillar R."/>
            <person name="Lindquist E.A."/>
            <person name="Sun H."/>
            <person name="LaButti K.M."/>
            <person name="Schmutz J."/>
            <person name="Jabbour D."/>
            <person name="Luo H."/>
            <person name="Baker S.E."/>
            <person name="Pisabarro A.G."/>
            <person name="Walton J.D."/>
            <person name="Blanchette R.A."/>
            <person name="Henrissat B."/>
            <person name="Martin F."/>
            <person name="Cullen D."/>
            <person name="Hibbett D.S."/>
            <person name="Grigoriev I.V."/>
        </authorList>
    </citation>
    <scope>NUCLEOTIDE SEQUENCE [LARGE SCALE GENOMIC DNA]</scope>
    <source>
        <strain evidence="2">CBS 339.88</strain>
    </source>
</reference>
<dbReference type="AlphaFoldDB" id="A0A067S903"/>
<proteinExistence type="predicted"/>
<organism evidence="1 2">
    <name type="scientific">Galerina marginata (strain CBS 339.88)</name>
    <dbReference type="NCBI Taxonomy" id="685588"/>
    <lineage>
        <taxon>Eukaryota</taxon>
        <taxon>Fungi</taxon>
        <taxon>Dikarya</taxon>
        <taxon>Basidiomycota</taxon>
        <taxon>Agaricomycotina</taxon>
        <taxon>Agaricomycetes</taxon>
        <taxon>Agaricomycetidae</taxon>
        <taxon>Agaricales</taxon>
        <taxon>Agaricineae</taxon>
        <taxon>Strophariaceae</taxon>
        <taxon>Galerina</taxon>
    </lineage>
</organism>